<feature type="compositionally biased region" description="Basic and acidic residues" evidence="1">
    <location>
        <begin position="40"/>
        <end position="60"/>
    </location>
</feature>
<gene>
    <name evidence="2" type="ORF">PCOR1329_LOCUS54911</name>
</gene>
<reference evidence="2" key="1">
    <citation type="submission" date="2023-10" db="EMBL/GenBank/DDBJ databases">
        <authorList>
            <person name="Chen Y."/>
            <person name="Shah S."/>
            <person name="Dougan E. K."/>
            <person name="Thang M."/>
            <person name="Chan C."/>
        </authorList>
    </citation>
    <scope>NUCLEOTIDE SEQUENCE [LARGE SCALE GENOMIC DNA]</scope>
</reference>
<dbReference type="EMBL" id="CAUYUJ010016722">
    <property type="protein sequence ID" value="CAK0868156.1"/>
    <property type="molecule type" value="Genomic_DNA"/>
</dbReference>
<comment type="caution">
    <text evidence="2">The sequence shown here is derived from an EMBL/GenBank/DDBJ whole genome shotgun (WGS) entry which is preliminary data.</text>
</comment>
<keyword evidence="3" id="KW-1185">Reference proteome</keyword>
<organism evidence="2 3">
    <name type="scientific">Prorocentrum cordatum</name>
    <dbReference type="NCBI Taxonomy" id="2364126"/>
    <lineage>
        <taxon>Eukaryota</taxon>
        <taxon>Sar</taxon>
        <taxon>Alveolata</taxon>
        <taxon>Dinophyceae</taxon>
        <taxon>Prorocentrales</taxon>
        <taxon>Prorocentraceae</taxon>
        <taxon>Prorocentrum</taxon>
    </lineage>
</organism>
<dbReference type="Proteomes" id="UP001189429">
    <property type="component" value="Unassembled WGS sequence"/>
</dbReference>
<evidence type="ECO:0000256" key="1">
    <source>
        <dbReference type="SAM" id="MobiDB-lite"/>
    </source>
</evidence>
<proteinExistence type="predicted"/>
<feature type="region of interest" description="Disordered" evidence="1">
    <location>
        <begin position="1"/>
        <end position="107"/>
    </location>
</feature>
<protein>
    <submittedName>
        <fullName evidence="2">Uncharacterized protein</fullName>
    </submittedName>
</protein>
<name>A0ABN9V5N4_9DINO</name>
<sequence>MCSQPARSRSNERMGTSAIPRHPAQSNASSGPSDAVAGKARADAREKPVALRGGEAKAARMEGGGEWGGQEEEEEEEEEEGVLAIDGTCSPRAPRAGGRGPRRASNN</sequence>
<evidence type="ECO:0000313" key="2">
    <source>
        <dbReference type="EMBL" id="CAK0868156.1"/>
    </source>
</evidence>
<accession>A0ABN9V5N4</accession>
<evidence type="ECO:0000313" key="3">
    <source>
        <dbReference type="Proteomes" id="UP001189429"/>
    </source>
</evidence>
<feature type="compositionally biased region" description="Acidic residues" evidence="1">
    <location>
        <begin position="69"/>
        <end position="81"/>
    </location>
</feature>